<reference evidence="1" key="2">
    <citation type="journal article" date="2007" name="Science">
        <title>Draft genome sequence of the sexually transmitted pathogen Trichomonas vaginalis.</title>
        <authorList>
            <person name="Carlton J.M."/>
            <person name="Hirt R.P."/>
            <person name="Silva J.C."/>
            <person name="Delcher A.L."/>
            <person name="Schatz M."/>
            <person name="Zhao Q."/>
            <person name="Wortman J.R."/>
            <person name="Bidwell S.L."/>
            <person name="Alsmark U.C.M."/>
            <person name="Besteiro S."/>
            <person name="Sicheritz-Ponten T."/>
            <person name="Noel C.J."/>
            <person name="Dacks J.B."/>
            <person name="Foster P.G."/>
            <person name="Simillion C."/>
            <person name="Van de Peer Y."/>
            <person name="Miranda-Saavedra D."/>
            <person name="Barton G.J."/>
            <person name="Westrop G.D."/>
            <person name="Mueller S."/>
            <person name="Dessi D."/>
            <person name="Fiori P.L."/>
            <person name="Ren Q."/>
            <person name="Paulsen I."/>
            <person name="Zhang H."/>
            <person name="Bastida-Corcuera F.D."/>
            <person name="Simoes-Barbosa A."/>
            <person name="Brown M.T."/>
            <person name="Hayes R.D."/>
            <person name="Mukherjee M."/>
            <person name="Okumura C.Y."/>
            <person name="Schneider R."/>
            <person name="Smith A.J."/>
            <person name="Vanacova S."/>
            <person name="Villalvazo M."/>
            <person name="Haas B.J."/>
            <person name="Pertea M."/>
            <person name="Feldblyum T.V."/>
            <person name="Utterback T.R."/>
            <person name="Shu C.L."/>
            <person name="Osoegawa K."/>
            <person name="de Jong P.J."/>
            <person name="Hrdy I."/>
            <person name="Horvathova L."/>
            <person name="Zubacova Z."/>
            <person name="Dolezal P."/>
            <person name="Malik S.B."/>
            <person name="Logsdon J.M. Jr."/>
            <person name="Henze K."/>
            <person name="Gupta A."/>
            <person name="Wang C.C."/>
            <person name="Dunne R.L."/>
            <person name="Upcroft J.A."/>
            <person name="Upcroft P."/>
            <person name="White O."/>
            <person name="Salzberg S.L."/>
            <person name="Tang P."/>
            <person name="Chiu C.-H."/>
            <person name="Lee Y.-S."/>
            <person name="Embley T.M."/>
            <person name="Coombs G.H."/>
            <person name="Mottram J.C."/>
            <person name="Tachezy J."/>
            <person name="Fraser-Liggett C.M."/>
            <person name="Johnson P.J."/>
        </authorList>
    </citation>
    <scope>NUCLEOTIDE SEQUENCE [LARGE SCALE GENOMIC DNA]</scope>
    <source>
        <strain evidence="1">G3</strain>
    </source>
</reference>
<dbReference type="VEuPathDB" id="TrichDB:TVAG_484400"/>
<accession>A2FUJ3</accession>
<name>A2FUJ3_TRIV3</name>
<evidence type="ECO:0000313" key="2">
    <source>
        <dbReference type="Proteomes" id="UP000001542"/>
    </source>
</evidence>
<organism evidence="1 2">
    <name type="scientific">Trichomonas vaginalis (strain ATCC PRA-98 / G3)</name>
    <dbReference type="NCBI Taxonomy" id="412133"/>
    <lineage>
        <taxon>Eukaryota</taxon>
        <taxon>Metamonada</taxon>
        <taxon>Parabasalia</taxon>
        <taxon>Trichomonadida</taxon>
        <taxon>Trichomonadidae</taxon>
        <taxon>Trichomonas</taxon>
    </lineage>
</organism>
<dbReference type="RefSeq" id="XP_001304356.1">
    <property type="nucleotide sequence ID" value="XM_001304355.1"/>
</dbReference>
<dbReference type="KEGG" id="tva:4749119"/>
<dbReference type="VEuPathDB" id="TrichDB:TVAGG3_0947020"/>
<protein>
    <submittedName>
        <fullName evidence="1">Uncharacterized protein</fullName>
    </submittedName>
</protein>
<dbReference type="AlphaFoldDB" id="A2FUJ3"/>
<dbReference type="EMBL" id="DS114036">
    <property type="protein sequence ID" value="EAX91426.1"/>
    <property type="molecule type" value="Genomic_DNA"/>
</dbReference>
<keyword evidence="2" id="KW-1185">Reference proteome</keyword>
<dbReference type="InParanoid" id="A2FUJ3"/>
<sequence>MALVMQQVNIQEPLKDPPVNVFKSSPALESAIKKMVENPSLLQNFLRMFVKTPKIPSKTTAPPPPPPAKVARNKYNRSITPINTDFDIPDFGEMSATPPAQDYRPSRILTPTWDAADSDFSSHSAKSSSKTQSYDLVLMHQSLEILESRMFTDPNTKYFHSGQLLDIAESNPPKPQTETERKKIERYNTKTVPKKIPNTWVRRPWDKPEMVMTEAETLDLQQAILNNSVAAMDPQNWNLNNKKKTRRNHISRTESDNRFHRKKKTILTLSSLSYATDCSDEETDWSDFDF</sequence>
<evidence type="ECO:0000313" key="1">
    <source>
        <dbReference type="EMBL" id="EAX91426.1"/>
    </source>
</evidence>
<reference evidence="1" key="1">
    <citation type="submission" date="2006-10" db="EMBL/GenBank/DDBJ databases">
        <authorList>
            <person name="Amadeo P."/>
            <person name="Zhao Q."/>
            <person name="Wortman J."/>
            <person name="Fraser-Liggett C."/>
            <person name="Carlton J."/>
        </authorList>
    </citation>
    <scope>NUCLEOTIDE SEQUENCE</scope>
    <source>
        <strain evidence="1">G3</strain>
    </source>
</reference>
<dbReference type="Proteomes" id="UP000001542">
    <property type="component" value="Unassembled WGS sequence"/>
</dbReference>
<gene>
    <name evidence="1" type="ORF">TVAG_484400</name>
</gene>
<proteinExistence type="predicted"/>